<reference evidence="8 9" key="1">
    <citation type="submission" date="2016-06" db="EMBL/GenBank/DDBJ databases">
        <title>Genome sequence of Clostridium acetireducens DSM 10703.</title>
        <authorList>
            <person name="Poehlein A."/>
            <person name="Fluechter S."/>
            <person name="Duerre P."/>
            <person name="Daniel R."/>
        </authorList>
    </citation>
    <scope>NUCLEOTIDE SEQUENCE [LARGE SCALE GENOMIC DNA]</scope>
    <source>
        <strain evidence="8 9">DSM 10703</strain>
    </source>
</reference>
<dbReference type="Proteomes" id="UP000175744">
    <property type="component" value="Unassembled WGS sequence"/>
</dbReference>
<evidence type="ECO:0000256" key="5">
    <source>
        <dbReference type="ARBA" id="ARBA00023136"/>
    </source>
</evidence>
<name>A0A1E8EY35_9CLOT</name>
<evidence type="ECO:0000313" key="9">
    <source>
        <dbReference type="Proteomes" id="UP000175744"/>
    </source>
</evidence>
<dbReference type="GO" id="GO:0005886">
    <property type="term" value="C:plasma membrane"/>
    <property type="evidence" value="ECO:0007669"/>
    <property type="project" value="UniProtKB-SubCell"/>
</dbReference>
<evidence type="ECO:0000256" key="4">
    <source>
        <dbReference type="ARBA" id="ARBA00022989"/>
    </source>
</evidence>
<keyword evidence="2" id="KW-1003">Cell membrane</keyword>
<organism evidence="8 9">
    <name type="scientific">Clostridium acetireducens DSM 10703</name>
    <dbReference type="NCBI Taxonomy" id="1121290"/>
    <lineage>
        <taxon>Bacteria</taxon>
        <taxon>Bacillati</taxon>
        <taxon>Bacillota</taxon>
        <taxon>Clostridia</taxon>
        <taxon>Eubacteriales</taxon>
        <taxon>Clostridiaceae</taxon>
        <taxon>Clostridium</taxon>
    </lineage>
</organism>
<feature type="domain" description="Single Cache" evidence="7">
    <location>
        <begin position="48"/>
        <end position="85"/>
    </location>
</feature>
<evidence type="ECO:0000313" key="8">
    <source>
        <dbReference type="EMBL" id="OFI05848.1"/>
    </source>
</evidence>
<comment type="caution">
    <text evidence="8">The sequence shown here is derived from an EMBL/GenBank/DDBJ whole genome shotgun (WGS) entry which is preliminary data.</text>
</comment>
<evidence type="ECO:0000256" key="2">
    <source>
        <dbReference type="ARBA" id="ARBA00022475"/>
    </source>
</evidence>
<keyword evidence="9" id="KW-1185">Reference proteome</keyword>
<dbReference type="Pfam" id="PF17200">
    <property type="entry name" value="sCache_2"/>
    <property type="match status" value="1"/>
</dbReference>
<evidence type="ECO:0000256" key="6">
    <source>
        <dbReference type="SAM" id="Phobius"/>
    </source>
</evidence>
<dbReference type="InterPro" id="IPR033480">
    <property type="entry name" value="sCache_2"/>
</dbReference>
<protein>
    <submittedName>
        <fullName evidence="8">Cache domain protein</fullName>
    </submittedName>
</protein>
<gene>
    <name evidence="8" type="ORF">CLOACE_14660</name>
</gene>
<evidence type="ECO:0000259" key="7">
    <source>
        <dbReference type="Pfam" id="PF17200"/>
    </source>
</evidence>
<evidence type="ECO:0000256" key="1">
    <source>
        <dbReference type="ARBA" id="ARBA00004651"/>
    </source>
</evidence>
<keyword evidence="5 6" id="KW-0472">Membrane</keyword>
<keyword evidence="3 6" id="KW-0812">Transmembrane</keyword>
<keyword evidence="4 6" id="KW-1133">Transmembrane helix</keyword>
<accession>A0A1E8EY35</accession>
<feature type="transmembrane region" description="Helical" evidence="6">
    <location>
        <begin position="20"/>
        <end position="41"/>
    </location>
</feature>
<sequence length="91" mass="10290">MVKGLPNKKNNELKKSFLLSYLSFFILIIFSVLIIACVSFFTAKKALTNLGETALKNRIQMGLTMMDSLETQVQKGKLTREEAEEISELKC</sequence>
<evidence type="ECO:0000256" key="3">
    <source>
        <dbReference type="ARBA" id="ARBA00022692"/>
    </source>
</evidence>
<proteinExistence type="predicted"/>
<comment type="subcellular location">
    <subcellularLocation>
        <location evidence="1">Cell membrane</location>
        <topology evidence="1">Multi-pass membrane protein</topology>
    </subcellularLocation>
</comment>
<dbReference type="STRING" id="1121290.CLAOCE_14660"/>
<dbReference type="RefSeq" id="WP_278287462.1">
    <property type="nucleotide sequence ID" value="NZ_LZFO01000020.1"/>
</dbReference>
<dbReference type="AlphaFoldDB" id="A0A1E8EY35"/>
<dbReference type="EMBL" id="LZFO01000020">
    <property type="protein sequence ID" value="OFI05848.1"/>
    <property type="molecule type" value="Genomic_DNA"/>
</dbReference>